<evidence type="ECO:0000259" key="3">
    <source>
        <dbReference type="PROSITE" id="PS51987"/>
    </source>
</evidence>
<dbReference type="Proteomes" id="UP001327560">
    <property type="component" value="Chromosome 6"/>
</dbReference>
<dbReference type="InterPro" id="IPR008146">
    <property type="entry name" value="Gln_synth_cat_dom"/>
</dbReference>
<organism evidence="4 5">
    <name type="scientific">Canna indica</name>
    <name type="common">Indian-shot</name>
    <dbReference type="NCBI Taxonomy" id="4628"/>
    <lineage>
        <taxon>Eukaryota</taxon>
        <taxon>Viridiplantae</taxon>
        <taxon>Streptophyta</taxon>
        <taxon>Embryophyta</taxon>
        <taxon>Tracheophyta</taxon>
        <taxon>Spermatophyta</taxon>
        <taxon>Magnoliopsida</taxon>
        <taxon>Liliopsida</taxon>
        <taxon>Zingiberales</taxon>
        <taxon>Cannaceae</taxon>
        <taxon>Canna</taxon>
    </lineage>
</organism>
<dbReference type="Gene3D" id="3.20.20.140">
    <property type="entry name" value="Metal-dependent hydrolases"/>
    <property type="match status" value="1"/>
</dbReference>
<comment type="similarity">
    <text evidence="1 2">Belongs to the glutamine synthetase family.</text>
</comment>
<evidence type="ECO:0000313" key="4">
    <source>
        <dbReference type="EMBL" id="WOL09901.1"/>
    </source>
</evidence>
<dbReference type="PANTHER" id="PTHR43383">
    <property type="entry name" value="NODULIN 6"/>
    <property type="match status" value="1"/>
</dbReference>
<dbReference type="GO" id="GO:0006542">
    <property type="term" value="P:glutamine biosynthetic process"/>
    <property type="evidence" value="ECO:0007669"/>
    <property type="project" value="InterPro"/>
</dbReference>
<gene>
    <name evidence="4" type="ORF">Cni_G18654</name>
</gene>
<reference evidence="4 5" key="1">
    <citation type="submission" date="2023-10" db="EMBL/GenBank/DDBJ databases">
        <title>Chromosome-scale genome assembly provides insights into flower coloration mechanisms of Canna indica.</title>
        <authorList>
            <person name="Li C."/>
        </authorList>
    </citation>
    <scope>NUCLEOTIDE SEQUENCE [LARGE SCALE GENOMIC DNA]</scope>
    <source>
        <tissue evidence="4">Flower</tissue>
    </source>
</reference>
<evidence type="ECO:0000256" key="2">
    <source>
        <dbReference type="RuleBase" id="RU000384"/>
    </source>
</evidence>
<dbReference type="SUPFAM" id="SSF51556">
    <property type="entry name" value="Metallo-dependent hydrolases"/>
    <property type="match status" value="1"/>
</dbReference>
<dbReference type="InterPro" id="IPR006680">
    <property type="entry name" value="Amidohydro-rel"/>
</dbReference>
<dbReference type="FunFam" id="3.20.20.140:FF:000046">
    <property type="entry name" value="Glutamate-ammonia ligase"/>
    <property type="match status" value="1"/>
</dbReference>
<dbReference type="GO" id="GO:0004356">
    <property type="term" value="F:glutamine synthetase activity"/>
    <property type="evidence" value="ECO:0007669"/>
    <property type="project" value="InterPro"/>
</dbReference>
<dbReference type="Pfam" id="PF04909">
    <property type="entry name" value="Amidohydro_2"/>
    <property type="match status" value="1"/>
</dbReference>
<dbReference type="SUPFAM" id="SSF55931">
    <property type="entry name" value="Glutamine synthetase/guanido kinase"/>
    <property type="match status" value="1"/>
</dbReference>
<dbReference type="EMBL" id="CP136895">
    <property type="protein sequence ID" value="WOL09901.1"/>
    <property type="molecule type" value="Genomic_DNA"/>
</dbReference>
<dbReference type="Gene3D" id="3.10.20.70">
    <property type="entry name" value="Glutamine synthetase, N-terminal domain"/>
    <property type="match status" value="1"/>
</dbReference>
<dbReference type="Pfam" id="PF00120">
    <property type="entry name" value="Gln-synt_C"/>
    <property type="match status" value="1"/>
</dbReference>
<dbReference type="AlphaFoldDB" id="A0AAQ3QHS6"/>
<dbReference type="SUPFAM" id="SSF54368">
    <property type="entry name" value="Glutamine synthetase, N-terminal domain"/>
    <property type="match status" value="1"/>
</dbReference>
<dbReference type="GO" id="GO:0016787">
    <property type="term" value="F:hydrolase activity"/>
    <property type="evidence" value="ECO:0007669"/>
    <property type="project" value="InterPro"/>
</dbReference>
<evidence type="ECO:0000313" key="5">
    <source>
        <dbReference type="Proteomes" id="UP001327560"/>
    </source>
</evidence>
<dbReference type="InterPro" id="IPR014746">
    <property type="entry name" value="Gln_synth/guanido_kin_cat_dom"/>
</dbReference>
<dbReference type="InterPro" id="IPR036651">
    <property type="entry name" value="Gln_synt_N_sf"/>
</dbReference>
<sequence length="637" mass="71264">MTMEDKYRELRTAVDAVAAVDAHAHNLVAMDSSIPFLRCFSEAEGDALSLTPQTLSFKRSLRDIAALYRCEASLEEVEKHRKSLGLLSIGAKCFEAANLSAVFIDDGFQINKMNDWQWHKSFVPAVGRILRIEHLAETILNDEAQSTSKWTIDLFMEAFITRIKSVAGRIVALKSIAAYRSGLQIDTEVSKADAEKGLLEDFNAGRPIRLKNKSFIDFLFTRSLEVAILFDLPMQIHTGFGDKDLDLRLCNPLHLRKVLEDKKFSKSRIVLLHASYPFSKEASYLASVYSQIYLDFGLAVPKLSVQGMIASLKELLELAPIKKVMFSSDGYAFPETFFLGSKRARDVVFSVLATACDDGDLTLPEALEATEDIFRRNSLQLYKLNGIVGSVESQSARSLYKIPKISSQQDCVEFVRIIWVDASAQHRCRVIPVRRFYEVVKNTGVGLAMASMGMSSSCDGPADGSNLTAVGEIRLVPDLSTKYRIPWASQEEMVLADMQIKPGEAWEYCPRNSLRRMAKILKDEFNLAMNAGFENEFFLLKKGISEGKEHWVPFDKSRYCCTSAFDAASPILREVNTVLEALDIAVEQLHAEAGQGQFEVSLGYKESTIAADNLIYVREVIRSIARKHGFLATFLPK</sequence>
<protein>
    <submittedName>
        <fullName evidence="4">Protein fluG</fullName>
    </submittedName>
</protein>
<name>A0AAQ3QHS6_9LILI</name>
<dbReference type="PROSITE" id="PS51987">
    <property type="entry name" value="GS_CATALYTIC"/>
    <property type="match status" value="1"/>
</dbReference>
<dbReference type="PANTHER" id="PTHR43383:SF2">
    <property type="entry name" value="AMIDOHYDROLASE 2 FAMILY PROTEIN"/>
    <property type="match status" value="1"/>
</dbReference>
<dbReference type="FunFam" id="3.10.20.70:FF:000009">
    <property type="entry name" value="Glutamate-ammonia ligase"/>
    <property type="match status" value="1"/>
</dbReference>
<proteinExistence type="inferred from homology"/>
<evidence type="ECO:0000256" key="1">
    <source>
        <dbReference type="PROSITE-ProRule" id="PRU01331"/>
    </source>
</evidence>
<accession>A0AAQ3QHS6</accession>
<dbReference type="SMART" id="SM01230">
    <property type="entry name" value="Gln-synt_C"/>
    <property type="match status" value="1"/>
</dbReference>
<dbReference type="Gene3D" id="3.30.590.10">
    <property type="entry name" value="Glutamine synthetase/guanido kinase, catalytic domain"/>
    <property type="match status" value="1"/>
</dbReference>
<keyword evidence="5" id="KW-1185">Reference proteome</keyword>
<dbReference type="InterPro" id="IPR032466">
    <property type="entry name" value="Metal_Hydrolase"/>
</dbReference>
<feature type="domain" description="GS catalytic" evidence="3">
    <location>
        <begin position="510"/>
        <end position="637"/>
    </location>
</feature>